<keyword evidence="2" id="KW-1185">Reference proteome</keyword>
<proteinExistence type="predicted"/>
<gene>
    <name evidence="1" type="ORF">Sango_1252500</name>
</gene>
<name>A0AAE1WQQ9_9LAMI</name>
<dbReference type="AlphaFoldDB" id="A0AAE1WQQ9"/>
<dbReference type="PANTHER" id="PTHR33116">
    <property type="entry name" value="REVERSE TRANSCRIPTASE ZINC-BINDING DOMAIN-CONTAINING PROTEIN-RELATED-RELATED"/>
    <property type="match status" value="1"/>
</dbReference>
<dbReference type="PANTHER" id="PTHR33116:SF76">
    <property type="entry name" value="DUF4283 DOMAIN-CONTAINING PROTEIN"/>
    <property type="match status" value="1"/>
</dbReference>
<comment type="caution">
    <text evidence="1">The sequence shown here is derived from an EMBL/GenBank/DDBJ whole genome shotgun (WGS) entry which is preliminary data.</text>
</comment>
<reference evidence="1" key="2">
    <citation type="journal article" date="2024" name="Plant">
        <title>Genomic evolution and insights into agronomic trait innovations of Sesamum species.</title>
        <authorList>
            <person name="Miao H."/>
            <person name="Wang L."/>
            <person name="Qu L."/>
            <person name="Liu H."/>
            <person name="Sun Y."/>
            <person name="Le M."/>
            <person name="Wang Q."/>
            <person name="Wei S."/>
            <person name="Zheng Y."/>
            <person name="Lin W."/>
            <person name="Duan Y."/>
            <person name="Cao H."/>
            <person name="Xiong S."/>
            <person name="Wang X."/>
            <person name="Wei L."/>
            <person name="Li C."/>
            <person name="Ma Q."/>
            <person name="Ju M."/>
            <person name="Zhao R."/>
            <person name="Li G."/>
            <person name="Mu C."/>
            <person name="Tian Q."/>
            <person name="Mei H."/>
            <person name="Zhang T."/>
            <person name="Gao T."/>
            <person name="Zhang H."/>
        </authorList>
    </citation>
    <scope>NUCLEOTIDE SEQUENCE</scope>
    <source>
        <strain evidence="1">K16</strain>
    </source>
</reference>
<dbReference type="Proteomes" id="UP001289374">
    <property type="component" value="Unassembled WGS sequence"/>
</dbReference>
<evidence type="ECO:0000313" key="2">
    <source>
        <dbReference type="Proteomes" id="UP001289374"/>
    </source>
</evidence>
<reference evidence="1" key="1">
    <citation type="submission" date="2020-06" db="EMBL/GenBank/DDBJ databases">
        <authorList>
            <person name="Li T."/>
            <person name="Hu X."/>
            <person name="Zhang T."/>
            <person name="Song X."/>
            <person name="Zhang H."/>
            <person name="Dai N."/>
            <person name="Sheng W."/>
            <person name="Hou X."/>
            <person name="Wei L."/>
        </authorList>
    </citation>
    <scope>NUCLEOTIDE SEQUENCE</scope>
    <source>
        <strain evidence="1">K16</strain>
        <tissue evidence="1">Leaf</tissue>
    </source>
</reference>
<organism evidence="1 2">
    <name type="scientific">Sesamum angolense</name>
    <dbReference type="NCBI Taxonomy" id="2727404"/>
    <lineage>
        <taxon>Eukaryota</taxon>
        <taxon>Viridiplantae</taxon>
        <taxon>Streptophyta</taxon>
        <taxon>Embryophyta</taxon>
        <taxon>Tracheophyta</taxon>
        <taxon>Spermatophyta</taxon>
        <taxon>Magnoliopsida</taxon>
        <taxon>eudicotyledons</taxon>
        <taxon>Gunneridae</taxon>
        <taxon>Pentapetalae</taxon>
        <taxon>asterids</taxon>
        <taxon>lamiids</taxon>
        <taxon>Lamiales</taxon>
        <taxon>Pedaliaceae</taxon>
        <taxon>Sesamum</taxon>
    </lineage>
</organism>
<dbReference type="EMBL" id="JACGWL010000007">
    <property type="protein sequence ID" value="KAK4397770.1"/>
    <property type="molecule type" value="Genomic_DNA"/>
</dbReference>
<sequence>MNSGIFVLGDFNATHDMSENRTPPQPTAIRVYLKASSLSNVTARPKSNGTKGKTSVHGSSLEKWRGRELLNAFFRSPRLKDREEVKEAFFDIAEDKSPRPDGYSSGFFKGAWSIIVTVADFRPISCCNVLYKWKSQFILSKLAQGDRDTLLQVLDFQEGYLPVRYLGLPLLSSRLKISDCQPLFQRVENKIKEWEGLQLSFAARVQLIKSVIKAFNIYWESAFIFLKGVIRRIEKMMRNFLWKDSSQIVYTKVAWSQV</sequence>
<accession>A0AAE1WQQ9</accession>
<protein>
    <submittedName>
        <fullName evidence="1">Uncharacterized protein</fullName>
    </submittedName>
</protein>
<evidence type="ECO:0000313" key="1">
    <source>
        <dbReference type="EMBL" id="KAK4397770.1"/>
    </source>
</evidence>